<comment type="caution">
    <text evidence="2">The sequence shown here is derived from an EMBL/GenBank/DDBJ whole genome shotgun (WGS) entry which is preliminary data.</text>
</comment>
<dbReference type="EMBL" id="BSYA01000065">
    <property type="protein sequence ID" value="GMG30036.1"/>
    <property type="molecule type" value="Genomic_DNA"/>
</dbReference>
<feature type="region of interest" description="Disordered" evidence="1">
    <location>
        <begin position="376"/>
        <end position="405"/>
    </location>
</feature>
<protein>
    <submittedName>
        <fullName evidence="2">Unnamed protein product</fullName>
    </submittedName>
</protein>
<dbReference type="AlphaFoldDB" id="A0AAN5BY98"/>
<feature type="compositionally biased region" description="Basic and acidic residues" evidence="1">
    <location>
        <begin position="382"/>
        <end position="393"/>
    </location>
</feature>
<dbReference type="Proteomes" id="UP001165205">
    <property type="component" value="Unassembled WGS sequence"/>
</dbReference>
<proteinExistence type="predicted"/>
<organism evidence="2 3">
    <name type="scientific">Aspergillus oryzae</name>
    <name type="common">Yellow koji mold</name>
    <dbReference type="NCBI Taxonomy" id="5062"/>
    <lineage>
        <taxon>Eukaryota</taxon>
        <taxon>Fungi</taxon>
        <taxon>Dikarya</taxon>
        <taxon>Ascomycota</taxon>
        <taxon>Pezizomycotina</taxon>
        <taxon>Eurotiomycetes</taxon>
        <taxon>Eurotiomycetidae</taxon>
        <taxon>Eurotiales</taxon>
        <taxon>Aspergillaceae</taxon>
        <taxon>Aspergillus</taxon>
        <taxon>Aspergillus subgen. Circumdati</taxon>
    </lineage>
</organism>
<feature type="region of interest" description="Disordered" evidence="1">
    <location>
        <begin position="242"/>
        <end position="320"/>
    </location>
</feature>
<evidence type="ECO:0000313" key="3">
    <source>
        <dbReference type="Proteomes" id="UP001165205"/>
    </source>
</evidence>
<accession>A0AAN5BY98</accession>
<reference evidence="2" key="1">
    <citation type="submission" date="2023-04" db="EMBL/GenBank/DDBJ databases">
        <title>Aspergillus oryzae NBRC 4228.</title>
        <authorList>
            <person name="Ichikawa N."/>
            <person name="Sato H."/>
            <person name="Tonouchi N."/>
        </authorList>
    </citation>
    <scope>NUCLEOTIDE SEQUENCE</scope>
    <source>
        <strain evidence="2">NBRC 4228</strain>
    </source>
</reference>
<evidence type="ECO:0000313" key="2">
    <source>
        <dbReference type="EMBL" id="GMG30036.1"/>
    </source>
</evidence>
<name>A0AAN5BY98_ASPOZ</name>
<feature type="compositionally biased region" description="Basic and acidic residues" evidence="1">
    <location>
        <begin position="306"/>
        <end position="317"/>
    </location>
</feature>
<sequence length="405" mass="43626">MCSWKTKAPSKTQPHRETFLDVVDLRLVLSLAADSPDVVTKAPISTNKHTHCAHLGLNLHSDKSVDVWSAGEHLNGGAWALDFFSVTGTGDEQHDTQNLSAAIHGQDAGHPRANPFEVFWGLNNPNESHAPCRNGALCISLDQMAHKWYLVGDSDTTREQNNCTVGVHGMNTAIGSLGESSQRDLTVGRAQGPLEQLVSKAGSTTNQNELFRLAPTDGERVRRPPSNGRNVQIDVLARLEGPRTCHPQGDSHGVPWKGLHQGRSGFPATVPVEKDSKSRSSLKSPENDGNEQGRTFLGLGDSPSEDMGKRLTDDDPGKPAVDQVIGVEGYLEQFDQGIVSAGQQHERNQIHRGHGAGAVSDDPSNRILLFLVRNSHNTNGHVHGDNADQDKGMEATGQGAHVDSP</sequence>
<gene>
    <name evidence="2" type="ORF">Aory04_000617900</name>
</gene>
<evidence type="ECO:0000256" key="1">
    <source>
        <dbReference type="SAM" id="MobiDB-lite"/>
    </source>
</evidence>